<keyword evidence="1" id="KW-0378">Hydrolase</keyword>
<feature type="domain" description="Glycoside hydrolase family 3 N-terminal" evidence="2">
    <location>
        <begin position="3"/>
        <end position="78"/>
    </location>
</feature>
<dbReference type="SUPFAM" id="SSF51445">
    <property type="entry name" value="(Trans)glycosidases"/>
    <property type="match status" value="1"/>
</dbReference>
<protein>
    <submittedName>
        <fullName evidence="3">Beta-glucosidase</fullName>
    </submittedName>
</protein>
<dbReference type="AlphaFoldDB" id="A0A4D6LMS0"/>
<evidence type="ECO:0000313" key="4">
    <source>
        <dbReference type="Proteomes" id="UP000501690"/>
    </source>
</evidence>
<dbReference type="Gene3D" id="3.20.20.300">
    <property type="entry name" value="Glycoside hydrolase, family 3, N-terminal domain"/>
    <property type="match status" value="1"/>
</dbReference>
<evidence type="ECO:0000313" key="3">
    <source>
        <dbReference type="EMBL" id="QCD89803.1"/>
    </source>
</evidence>
<reference evidence="3 4" key="1">
    <citation type="submission" date="2019-04" db="EMBL/GenBank/DDBJ databases">
        <title>An improved genome assembly and genetic linkage map for asparagus bean, Vigna unguiculata ssp. sesquipedialis.</title>
        <authorList>
            <person name="Xia Q."/>
            <person name="Zhang R."/>
            <person name="Dong Y."/>
        </authorList>
    </citation>
    <scope>NUCLEOTIDE SEQUENCE [LARGE SCALE GENOMIC DNA]</scope>
    <source>
        <tissue evidence="3">Leaf</tissue>
    </source>
</reference>
<gene>
    <name evidence="3" type="ORF">DEO72_LG4g753</name>
</gene>
<dbReference type="InterPro" id="IPR017853">
    <property type="entry name" value="GH"/>
</dbReference>
<dbReference type="GO" id="GO:0009251">
    <property type="term" value="P:glucan catabolic process"/>
    <property type="evidence" value="ECO:0007669"/>
    <property type="project" value="TreeGrafter"/>
</dbReference>
<proteinExistence type="predicted"/>
<dbReference type="Pfam" id="PF00933">
    <property type="entry name" value="Glyco_hydro_3"/>
    <property type="match status" value="1"/>
</dbReference>
<organism evidence="3 4">
    <name type="scientific">Vigna unguiculata</name>
    <name type="common">Cowpea</name>
    <dbReference type="NCBI Taxonomy" id="3917"/>
    <lineage>
        <taxon>Eukaryota</taxon>
        <taxon>Viridiplantae</taxon>
        <taxon>Streptophyta</taxon>
        <taxon>Embryophyta</taxon>
        <taxon>Tracheophyta</taxon>
        <taxon>Spermatophyta</taxon>
        <taxon>Magnoliopsida</taxon>
        <taxon>eudicotyledons</taxon>
        <taxon>Gunneridae</taxon>
        <taxon>Pentapetalae</taxon>
        <taxon>rosids</taxon>
        <taxon>fabids</taxon>
        <taxon>Fabales</taxon>
        <taxon>Fabaceae</taxon>
        <taxon>Papilionoideae</taxon>
        <taxon>50 kb inversion clade</taxon>
        <taxon>NPAAA clade</taxon>
        <taxon>indigoferoid/millettioid clade</taxon>
        <taxon>Phaseoleae</taxon>
        <taxon>Vigna</taxon>
    </lineage>
</organism>
<name>A0A4D6LMS0_VIGUN</name>
<dbReference type="PANTHER" id="PTHR30620:SF35">
    <property type="entry name" value="GLYCOSYL HYDROLASE FAMILY PROTEIN"/>
    <property type="match status" value="1"/>
</dbReference>
<accession>A0A4D6LMS0</accession>
<dbReference type="PANTHER" id="PTHR30620">
    <property type="entry name" value="PERIPLASMIC BETA-GLUCOSIDASE-RELATED"/>
    <property type="match status" value="1"/>
</dbReference>
<sequence>MNRDPDLAERIGATTALEVRATGIPYVFAPCIAVCRDPRWGRCYKSYSEDAKIVQEMTTIIPGLQGSIPANSRKGFPYGGGNNLLICCMLVIHRLGFANVSSNAVLLMK</sequence>
<evidence type="ECO:0000259" key="2">
    <source>
        <dbReference type="Pfam" id="PF00933"/>
    </source>
</evidence>
<dbReference type="Proteomes" id="UP000501690">
    <property type="component" value="Linkage Group LG4"/>
</dbReference>
<evidence type="ECO:0000256" key="1">
    <source>
        <dbReference type="ARBA" id="ARBA00022801"/>
    </source>
</evidence>
<dbReference type="InterPro" id="IPR036962">
    <property type="entry name" value="Glyco_hydro_3_N_sf"/>
</dbReference>
<dbReference type="EMBL" id="CP039348">
    <property type="protein sequence ID" value="QCD89803.1"/>
    <property type="molecule type" value="Genomic_DNA"/>
</dbReference>
<dbReference type="InterPro" id="IPR051915">
    <property type="entry name" value="Cellulose_Degrad_GH3"/>
</dbReference>
<keyword evidence="4" id="KW-1185">Reference proteome</keyword>
<dbReference type="GO" id="GO:0008422">
    <property type="term" value="F:beta-glucosidase activity"/>
    <property type="evidence" value="ECO:0007669"/>
    <property type="project" value="TreeGrafter"/>
</dbReference>
<dbReference type="InterPro" id="IPR001764">
    <property type="entry name" value="Glyco_hydro_3_N"/>
</dbReference>